<dbReference type="RefSeq" id="WP_079209117.1">
    <property type="nucleotide sequence ID" value="NZ_MVGR01000004.1"/>
</dbReference>
<protein>
    <submittedName>
        <fullName evidence="1">Uncharacterized protein</fullName>
    </submittedName>
</protein>
<evidence type="ECO:0000313" key="2">
    <source>
        <dbReference type="Proteomes" id="UP000189835"/>
    </source>
</evidence>
<reference evidence="1 2" key="1">
    <citation type="submission" date="2017-02" db="EMBL/GenBank/DDBJ databases">
        <title>Genome sequence of Microcystis aeruginosa KW.</title>
        <authorList>
            <person name="Oh H.-M."/>
            <person name="Ahn C.-Y."/>
            <person name="Jeong H."/>
            <person name="Srivastava A."/>
            <person name="Lee H.-G."/>
            <person name="Kang S.-R."/>
        </authorList>
    </citation>
    <scope>NUCLEOTIDE SEQUENCE [LARGE SCALE GENOMIC DNA]</scope>
    <source>
        <strain evidence="1 2">KW</strain>
    </source>
</reference>
<sequence length="181" mass="20468">MAWIFSLSAECGSDESNAHKFAQHFEGISWLLSTGRHCQCHTDIFQDIEENWWCRVSPSNLSEVGIDSPESAYSMTELGILLYQSLRFAPPFRYALVGVEVDEFRTYSELLEESSNLSIPGLVLAKPLEQELGILPVLRPFSSSYVWQPYAGEVYNPLMASQNLKNKLNELLKLTSQAKTK</sequence>
<dbReference type="AlphaFoldDB" id="A0A1V4BUQ5"/>
<dbReference type="Proteomes" id="UP000189835">
    <property type="component" value="Unassembled WGS sequence"/>
</dbReference>
<name>A0A1V4BUQ5_MICAE</name>
<dbReference type="EMBL" id="MVGR01000004">
    <property type="protein sequence ID" value="OPF18190.1"/>
    <property type="molecule type" value="Genomic_DNA"/>
</dbReference>
<comment type="caution">
    <text evidence="1">The sequence shown here is derived from an EMBL/GenBank/DDBJ whole genome shotgun (WGS) entry which is preliminary data.</text>
</comment>
<evidence type="ECO:0000313" key="1">
    <source>
        <dbReference type="EMBL" id="OPF18190.1"/>
    </source>
</evidence>
<gene>
    <name evidence="1" type="ORF">B1L04_13775</name>
</gene>
<accession>A0A1V4BUQ5</accession>
<organism evidence="1 2">
    <name type="scientific">Microcystis aeruginosa KW</name>
    <dbReference type="NCBI Taxonomy" id="1960155"/>
    <lineage>
        <taxon>Bacteria</taxon>
        <taxon>Bacillati</taxon>
        <taxon>Cyanobacteriota</taxon>
        <taxon>Cyanophyceae</taxon>
        <taxon>Oscillatoriophycideae</taxon>
        <taxon>Chroococcales</taxon>
        <taxon>Microcystaceae</taxon>
        <taxon>Microcystis</taxon>
    </lineage>
</organism>
<proteinExistence type="predicted"/>